<evidence type="ECO:0000313" key="8">
    <source>
        <dbReference type="EMBL" id="GGO05439.1"/>
    </source>
</evidence>
<dbReference type="InterPro" id="IPR002880">
    <property type="entry name" value="Pyrv_Fd/Flavodoxin_OxRdtase_N"/>
</dbReference>
<dbReference type="InterPro" id="IPR029061">
    <property type="entry name" value="THDP-binding"/>
</dbReference>
<dbReference type="Gene3D" id="3.40.50.970">
    <property type="match status" value="1"/>
</dbReference>
<dbReference type="Pfam" id="PF01558">
    <property type="entry name" value="POR"/>
    <property type="match status" value="1"/>
</dbReference>
<reference evidence="9" key="1">
    <citation type="journal article" date="2019" name="Int. J. Syst. Evol. Microbiol.">
        <title>The Global Catalogue of Microorganisms (GCM) 10K type strain sequencing project: providing services to taxonomists for standard genome sequencing and annotation.</title>
        <authorList>
            <consortium name="The Broad Institute Genomics Platform"/>
            <consortium name="The Broad Institute Genome Sequencing Center for Infectious Disease"/>
            <person name="Wu L."/>
            <person name="Ma J."/>
        </authorList>
    </citation>
    <scope>NUCLEOTIDE SEQUENCE [LARGE SCALE GENOMIC DNA]</scope>
    <source>
        <strain evidence="9">JCM 17843</strain>
    </source>
</reference>
<organism evidence="8 9">
    <name type="scientific">Iodidimonas muriae</name>
    <dbReference type="NCBI Taxonomy" id="261467"/>
    <lineage>
        <taxon>Bacteria</taxon>
        <taxon>Pseudomonadati</taxon>
        <taxon>Pseudomonadota</taxon>
        <taxon>Alphaproteobacteria</taxon>
        <taxon>Iodidimonadales</taxon>
        <taxon>Iodidimonadaceae</taxon>
        <taxon>Iodidimonas</taxon>
    </lineage>
</organism>
<keyword evidence="6" id="KW-0411">Iron-sulfur</keyword>
<sequence>MYMQNVTLDDKYQLKSGRAFLTGIQALVRLPIVQRWRDMEAGLDTGGFISGYRGSPLGTYDLELMRAKRFLDPLNVHFEPGLNEDLAATAVWGSQQSNLAGQGKHDGVFGIWYGKGPGVDRTMDVFKHANAAGTMEHGGVLAIAGDDHAAKSSTLPHQTDHNFMSAMMPVLYPAGVREFVEFGLLGIAMSRFTGAWVAFKTTSDTAETSASIDLNGERRKIIMPTDFEMPQGGLHIRWPDPWRGQDTRLQRYKGFAAHSFARANGIDKMIWDSPNARFGIIASGKAYLDVRQALHEMGITEDVAREIGLRLYKVGMVWPLEPQGARRFAEGLDEVLVVEEKREMIEYQLMQQLYNWKENARPKIVGKYDDEGRWLLPPDNELDISLVAHAIAARLARFHDTPLIRDRLAWFEARKAAAESYEPTTARTPFFCSGCPHNSSTRLPEGSRALAGIGCHIMAINMDRHNETFTQMGGEGTPWIGTHRFTNEKHVFANLGDGTYSHSGILAIRASVAAKVNITYKILYNDAVAMTGGQEAEGHLSVPQIAAQLVAEGVGRVVIASERPQIYKEASLPAGVDVFDRSHMMRLQTELRDVSGVTAIIYDQTCAAEKRRRRKRGKMEDPNKRVVINELVCEGCGDCSVQSNCVSVEPLETELGRKRQINQSTCNKDFSCVKGFCPSFVTVEGGTLKKSKAGGSGTDLPDVPLPTLPTLDDSYSILVTGIGGTGVLTIGALLGMAAHLENKGCSVLDMAGLAQKGGAVLSHIRLFADPDREASAKIITGGTNLLLACDSVVAAGKDAQTTLSEERSHAVINTTLTPVADFVRNRDLDFKELAVQKAIKDRTLENGRYSLPATGLATALMGDSIATNIFILGYAWQKGLIPLTLESITQAIHLNKVAIESNLRTFHWGRVAAHDLEAIKTVIDAVDTGVTRFKAETLDDAINYRADFLKGYQNGRLAKRYRALVAATRKAEEKARPGSTELTQAVLRNYFKLLAYKDEYEVARLYTSGDFEKRISAQFEGDVRLKFHMSPPIFSRPDPLTGRPKKSEFGPWMFKGFKLLAKFKALRGTPFDPFGYADERKMERRLIKDYEAMMQDVLARMDNDTLDVAVALASVPDQIRGYGPVKADSVAIAEKKKAELLDAFRSPGAENARIMAAQ</sequence>
<dbReference type="InterPro" id="IPR009014">
    <property type="entry name" value="Transketo_C/PFOR_II"/>
</dbReference>
<dbReference type="InterPro" id="IPR011766">
    <property type="entry name" value="TPP_enzyme_TPP-bd"/>
</dbReference>
<evidence type="ECO:0000256" key="3">
    <source>
        <dbReference type="ARBA" id="ARBA00022982"/>
    </source>
</evidence>
<dbReference type="Gene3D" id="3.40.920.10">
    <property type="entry name" value="Pyruvate-ferredoxin oxidoreductase, PFOR, domain III"/>
    <property type="match status" value="1"/>
</dbReference>
<dbReference type="PANTHER" id="PTHR48084">
    <property type="entry name" value="2-OXOGLUTARATE OXIDOREDUCTASE SUBUNIT KORB-RELATED"/>
    <property type="match status" value="1"/>
</dbReference>
<name>A0ABQ2L6Z2_9PROT</name>
<dbReference type="PROSITE" id="PS51379">
    <property type="entry name" value="4FE4S_FER_2"/>
    <property type="match status" value="1"/>
</dbReference>
<accession>A0ABQ2L6Z2</accession>
<evidence type="ECO:0000313" key="9">
    <source>
        <dbReference type="Proteomes" id="UP000602381"/>
    </source>
</evidence>
<keyword evidence="5" id="KW-0408">Iron</keyword>
<dbReference type="Proteomes" id="UP000602381">
    <property type="component" value="Unassembled WGS sequence"/>
</dbReference>
<keyword evidence="4" id="KW-0560">Oxidoreductase</keyword>
<evidence type="ECO:0000256" key="5">
    <source>
        <dbReference type="ARBA" id="ARBA00023004"/>
    </source>
</evidence>
<protein>
    <submittedName>
        <fullName evidence="8">Indolepyruvate ferredoxin oxidoreductase</fullName>
    </submittedName>
</protein>
<dbReference type="PANTHER" id="PTHR48084:SF3">
    <property type="entry name" value="SUBUNIT OF PYRUVATE:FLAVODOXIN OXIDOREDUCTASE"/>
    <property type="match status" value="1"/>
</dbReference>
<keyword evidence="2" id="KW-0479">Metal-binding</keyword>
<keyword evidence="1" id="KW-0813">Transport</keyword>
<dbReference type="NCBIfam" id="NF009588">
    <property type="entry name" value="PRK13029.1"/>
    <property type="match status" value="1"/>
</dbReference>
<dbReference type="RefSeq" id="WP_188873359.1">
    <property type="nucleotide sequence ID" value="NZ_BMOV01000001.1"/>
</dbReference>
<comment type="caution">
    <text evidence="8">The sequence shown here is derived from an EMBL/GenBank/DDBJ whole genome shotgun (WGS) entry which is preliminary data.</text>
</comment>
<dbReference type="InterPro" id="IPR046667">
    <property type="entry name" value="DUF6537"/>
</dbReference>
<evidence type="ECO:0000256" key="2">
    <source>
        <dbReference type="ARBA" id="ARBA00022485"/>
    </source>
</evidence>
<dbReference type="Pfam" id="PF20169">
    <property type="entry name" value="DUF6537"/>
    <property type="match status" value="1"/>
</dbReference>
<feature type="domain" description="4Fe-4S ferredoxin-type" evidence="7">
    <location>
        <begin position="624"/>
        <end position="656"/>
    </location>
</feature>
<dbReference type="SUPFAM" id="SSF52922">
    <property type="entry name" value="TK C-terminal domain-like"/>
    <property type="match status" value="1"/>
</dbReference>
<dbReference type="InterPro" id="IPR002869">
    <property type="entry name" value="Pyrv_flavodox_OxRed_cen"/>
</dbReference>
<keyword evidence="3" id="KW-0249">Electron transport</keyword>
<gene>
    <name evidence="8" type="ORF">GCM10007972_02890</name>
</gene>
<dbReference type="EMBL" id="BMOV01000001">
    <property type="protein sequence ID" value="GGO05439.1"/>
    <property type="molecule type" value="Genomic_DNA"/>
</dbReference>
<evidence type="ECO:0000256" key="1">
    <source>
        <dbReference type="ARBA" id="ARBA00022448"/>
    </source>
</evidence>
<evidence type="ECO:0000256" key="4">
    <source>
        <dbReference type="ARBA" id="ARBA00023002"/>
    </source>
</evidence>
<dbReference type="InterPro" id="IPR051457">
    <property type="entry name" value="2-oxoacid:Fd_oxidoreductase"/>
</dbReference>
<evidence type="ECO:0000256" key="6">
    <source>
        <dbReference type="ARBA" id="ARBA00023014"/>
    </source>
</evidence>
<keyword evidence="2" id="KW-0004">4Fe-4S</keyword>
<dbReference type="CDD" id="cd07034">
    <property type="entry name" value="TPP_PYR_PFOR_IOR-alpha_like"/>
    <property type="match status" value="1"/>
</dbReference>
<dbReference type="NCBIfam" id="NF009589">
    <property type="entry name" value="PRK13030.1"/>
    <property type="match status" value="1"/>
</dbReference>
<dbReference type="SUPFAM" id="SSF53323">
    <property type="entry name" value="Pyruvate-ferredoxin oxidoreductase, PFOR, domain III"/>
    <property type="match status" value="1"/>
</dbReference>
<dbReference type="SUPFAM" id="SSF52518">
    <property type="entry name" value="Thiamin diphosphate-binding fold (THDP-binding)"/>
    <property type="match status" value="2"/>
</dbReference>
<dbReference type="InterPro" id="IPR017896">
    <property type="entry name" value="4Fe4S_Fe-S-bd"/>
</dbReference>
<proteinExistence type="predicted"/>
<dbReference type="InterPro" id="IPR019752">
    <property type="entry name" value="Pyrv/ketoisovalerate_OxRed_cat"/>
</dbReference>
<dbReference type="Pfam" id="PF02775">
    <property type="entry name" value="TPP_enzyme_C"/>
    <property type="match status" value="1"/>
</dbReference>
<keyword evidence="9" id="KW-1185">Reference proteome</keyword>
<evidence type="ECO:0000259" key="7">
    <source>
        <dbReference type="PROSITE" id="PS51379"/>
    </source>
</evidence>